<proteinExistence type="predicted"/>
<evidence type="ECO:0000313" key="2">
    <source>
        <dbReference type="EMBL" id="MCP2314661.1"/>
    </source>
</evidence>
<protein>
    <submittedName>
        <fullName evidence="2">Uncharacterized protein</fullName>
    </submittedName>
</protein>
<feature type="region of interest" description="Disordered" evidence="1">
    <location>
        <begin position="92"/>
        <end position="119"/>
    </location>
</feature>
<evidence type="ECO:0000313" key="3">
    <source>
        <dbReference type="Proteomes" id="UP001206483"/>
    </source>
</evidence>
<name>A0ABT1JB33_9ACTN</name>
<dbReference type="Proteomes" id="UP001206483">
    <property type="component" value="Unassembled WGS sequence"/>
</dbReference>
<dbReference type="EMBL" id="JAMZDX010000009">
    <property type="protein sequence ID" value="MCP2314661.1"/>
    <property type="molecule type" value="Genomic_DNA"/>
</dbReference>
<accession>A0ABT1JB33</accession>
<evidence type="ECO:0000256" key="1">
    <source>
        <dbReference type="SAM" id="MobiDB-lite"/>
    </source>
</evidence>
<comment type="caution">
    <text evidence="2">The sequence shown here is derived from an EMBL/GenBank/DDBJ whole genome shotgun (WGS) entry which is preliminary data.</text>
</comment>
<sequence>MKARSTRIFRVPVGTVSGGGAVEHAALVAAVAVGDGGDVGGADRLAAGVQEGGGDADAVVLVSSRPPSQPERLNGTPPWSMAVWAADTSTVWDWPESPVPPPAKNWSPRFGEPGDEASG</sequence>
<keyword evidence="3" id="KW-1185">Reference proteome</keyword>
<gene>
    <name evidence="2" type="ORF">FHR36_007862</name>
</gene>
<reference evidence="2 3" key="1">
    <citation type="submission" date="2022-06" db="EMBL/GenBank/DDBJ databases">
        <title>Sequencing the genomes of 1000 actinobacteria strains.</title>
        <authorList>
            <person name="Klenk H.-P."/>
        </authorList>
    </citation>
    <scope>NUCLEOTIDE SEQUENCE [LARGE SCALE GENOMIC DNA]</scope>
    <source>
        <strain evidence="2 3">DSM 41656</strain>
    </source>
</reference>
<organism evidence="2 3">
    <name type="scientific">Kitasatospora paracochleata</name>
    <dbReference type="NCBI Taxonomy" id="58354"/>
    <lineage>
        <taxon>Bacteria</taxon>
        <taxon>Bacillati</taxon>
        <taxon>Actinomycetota</taxon>
        <taxon>Actinomycetes</taxon>
        <taxon>Kitasatosporales</taxon>
        <taxon>Streptomycetaceae</taxon>
        <taxon>Kitasatospora</taxon>
    </lineage>
</organism>
<dbReference type="RefSeq" id="WP_253805009.1">
    <property type="nucleotide sequence ID" value="NZ_JAMZDX010000009.1"/>
</dbReference>